<dbReference type="GO" id="GO:0016987">
    <property type="term" value="F:sigma factor activity"/>
    <property type="evidence" value="ECO:0007669"/>
    <property type="project" value="UniProtKB-KW"/>
</dbReference>
<organism evidence="13">
    <name type="scientific">uncultured Alphaproteobacteria bacterium</name>
    <dbReference type="NCBI Taxonomy" id="91750"/>
    <lineage>
        <taxon>Bacteria</taxon>
        <taxon>Pseudomonadati</taxon>
        <taxon>Pseudomonadota</taxon>
        <taxon>Alphaproteobacteria</taxon>
        <taxon>environmental samples</taxon>
    </lineage>
</organism>
<evidence type="ECO:0000259" key="11">
    <source>
        <dbReference type="Pfam" id="PF04552"/>
    </source>
</evidence>
<keyword evidence="6 9" id="KW-0731">Sigma factor</keyword>
<dbReference type="PRINTS" id="PR00045">
    <property type="entry name" value="SIGMA54FCT"/>
</dbReference>
<evidence type="ECO:0000313" key="13">
    <source>
        <dbReference type="EMBL" id="SBW11124.1"/>
    </source>
</evidence>
<dbReference type="NCBIfam" id="NF004596">
    <property type="entry name" value="PRK05932.1-3"/>
    <property type="match status" value="1"/>
</dbReference>
<dbReference type="PROSITE" id="PS00718">
    <property type="entry name" value="SIGMA54_2"/>
    <property type="match status" value="1"/>
</dbReference>
<reference evidence="13" key="1">
    <citation type="submission" date="2016-04" db="EMBL/GenBank/DDBJ databases">
        <authorList>
            <person name="Evans L.H."/>
            <person name="Alamgir A."/>
            <person name="Owens N."/>
            <person name="Weber N.D."/>
            <person name="Virtaneva K."/>
            <person name="Barbian K."/>
            <person name="Babar A."/>
            <person name="Rosenke K."/>
        </authorList>
    </citation>
    <scope>NUCLEOTIDE SEQUENCE</scope>
    <source>
        <strain evidence="13">86</strain>
    </source>
</reference>
<evidence type="ECO:0000256" key="10">
    <source>
        <dbReference type="SAM" id="MobiDB-lite"/>
    </source>
</evidence>
<dbReference type="PIRSF" id="PIRSF000774">
    <property type="entry name" value="RpoN"/>
    <property type="match status" value="1"/>
</dbReference>
<dbReference type="GO" id="GO:0000428">
    <property type="term" value="C:DNA-directed RNA polymerase complex"/>
    <property type="evidence" value="ECO:0007669"/>
    <property type="project" value="UniProtKB-KW"/>
</dbReference>
<dbReference type="NCBIfam" id="TIGR02395">
    <property type="entry name" value="rpoN_sigma"/>
    <property type="match status" value="1"/>
</dbReference>
<dbReference type="GO" id="GO:0016779">
    <property type="term" value="F:nucleotidyltransferase activity"/>
    <property type="evidence" value="ECO:0007669"/>
    <property type="project" value="UniProtKB-KW"/>
</dbReference>
<comment type="similarity">
    <text evidence="1 9">Belongs to the sigma-54 factor family.</text>
</comment>
<dbReference type="Gene3D" id="1.10.10.1330">
    <property type="entry name" value="RNA polymerase sigma-54 factor, core-binding domain"/>
    <property type="match status" value="1"/>
</dbReference>
<dbReference type="InterPro" id="IPR000394">
    <property type="entry name" value="RNA_pol_sigma_54"/>
</dbReference>
<sequence length="497" mass="54077">MAISPKLELRQSQSLVMTPQLQQAIKLLQMSNVELSAFVEQELERNPLLEREDDHGEAPEAAPEPAAAEAPAEAPLLDSTGGGDQPLDVEVDNTFTNDTHAEDGAGEGFGPGDNLGRYGNGAYDGEGNVLEQTVGETVSLRQHLTTQLGLSCAAPADRMIGAYLIDTLDDAGYLSQPLAAVAAALGCGVEEVERVLGVVQGFDPVGVFARSLKECLALQLADRNRLDPAIQALLDNLDLLARRDLARLKKVCGVDDEDLAEMILEIRGLDPKPAASFEPVREQPVEPDILMRPDNAGGWVIELNTDTLPRVLVANRYYAEVGAKADRETKTFLNEQFQSANWLVKSLHQRATTILKVASEIVRQQSGFFSHGVSALKPLILRDIAEAIGMHESTVSRVTTNKYLSSPRGVYELKFFFTQALGSTEGGAAHSAEAVRYKIRTLIEAETAEAVLSDDRIAEILQSDGIDIARRTVAKYREAMKIAPSSQRRREKKLRLG</sequence>
<evidence type="ECO:0000256" key="7">
    <source>
        <dbReference type="ARBA" id="ARBA00023125"/>
    </source>
</evidence>
<dbReference type="Gene3D" id="1.10.10.60">
    <property type="entry name" value="Homeodomain-like"/>
    <property type="match status" value="1"/>
</dbReference>
<dbReference type="AlphaFoldDB" id="A0A212KHC4"/>
<dbReference type="InterPro" id="IPR007634">
    <property type="entry name" value="RNA_pol_sigma_54_DNA-bd"/>
</dbReference>
<dbReference type="GO" id="GO:0001216">
    <property type="term" value="F:DNA-binding transcription activator activity"/>
    <property type="evidence" value="ECO:0007669"/>
    <property type="project" value="InterPro"/>
</dbReference>
<dbReference type="GO" id="GO:0006352">
    <property type="term" value="P:DNA-templated transcription initiation"/>
    <property type="evidence" value="ECO:0007669"/>
    <property type="project" value="InterPro"/>
</dbReference>
<comment type="function">
    <text evidence="9">Sigma factors are initiation factors that promote the attachment of RNA polymerase to specific initiation sites and are then released.</text>
</comment>
<feature type="domain" description="RNA polymerase sigma factor 54 core-binding" evidence="12">
    <location>
        <begin position="131"/>
        <end position="317"/>
    </location>
</feature>
<evidence type="ECO:0000259" key="12">
    <source>
        <dbReference type="Pfam" id="PF04963"/>
    </source>
</evidence>
<dbReference type="EMBL" id="FLUO01000002">
    <property type="protein sequence ID" value="SBW11124.1"/>
    <property type="molecule type" value="Genomic_DNA"/>
</dbReference>
<feature type="compositionally biased region" description="Low complexity" evidence="10">
    <location>
        <begin position="59"/>
        <end position="75"/>
    </location>
</feature>
<evidence type="ECO:0000256" key="2">
    <source>
        <dbReference type="ARBA" id="ARBA00022478"/>
    </source>
</evidence>
<keyword evidence="7 9" id="KW-0238">DNA-binding</keyword>
<evidence type="ECO:0000256" key="3">
    <source>
        <dbReference type="ARBA" id="ARBA00022679"/>
    </source>
</evidence>
<feature type="region of interest" description="Disordered" evidence="10">
    <location>
        <begin position="52"/>
        <end position="120"/>
    </location>
</feature>
<dbReference type="Pfam" id="PF04963">
    <property type="entry name" value="Sigma54_CBD"/>
    <property type="match status" value="1"/>
</dbReference>
<evidence type="ECO:0000256" key="6">
    <source>
        <dbReference type="ARBA" id="ARBA00023082"/>
    </source>
</evidence>
<proteinExistence type="inferred from homology"/>
<evidence type="ECO:0000256" key="1">
    <source>
        <dbReference type="ARBA" id="ARBA00008798"/>
    </source>
</evidence>
<keyword evidence="5 9" id="KW-0805">Transcription regulation</keyword>
<keyword evidence="2 9" id="KW-0240">DNA-directed RNA polymerase</keyword>
<evidence type="ECO:0000256" key="5">
    <source>
        <dbReference type="ARBA" id="ARBA00023015"/>
    </source>
</evidence>
<dbReference type="GO" id="GO:0003677">
    <property type="term" value="F:DNA binding"/>
    <property type="evidence" value="ECO:0007669"/>
    <property type="project" value="UniProtKB-KW"/>
</dbReference>
<keyword evidence="4 9" id="KW-0548">Nucleotidyltransferase</keyword>
<evidence type="ECO:0000256" key="4">
    <source>
        <dbReference type="ARBA" id="ARBA00022695"/>
    </source>
</evidence>
<keyword evidence="8 9" id="KW-0804">Transcription</keyword>
<dbReference type="Pfam" id="PF00309">
    <property type="entry name" value="Sigma54_AID"/>
    <property type="match status" value="1"/>
</dbReference>
<feature type="domain" description="RNA polymerase sigma factor 54 DNA-binding" evidence="11">
    <location>
        <begin position="331"/>
        <end position="490"/>
    </location>
</feature>
<dbReference type="PANTHER" id="PTHR32248:SF4">
    <property type="entry name" value="RNA POLYMERASE SIGMA-54 FACTOR"/>
    <property type="match status" value="1"/>
</dbReference>
<dbReference type="NCBIfam" id="NF009118">
    <property type="entry name" value="PRK12469.1"/>
    <property type="match status" value="1"/>
</dbReference>
<evidence type="ECO:0000256" key="9">
    <source>
        <dbReference type="PIRNR" id="PIRNR000774"/>
    </source>
</evidence>
<dbReference type="PROSITE" id="PS00717">
    <property type="entry name" value="SIGMA54_1"/>
    <property type="match status" value="1"/>
</dbReference>
<dbReference type="PROSITE" id="PS50044">
    <property type="entry name" value="SIGMA54_3"/>
    <property type="match status" value="1"/>
</dbReference>
<dbReference type="Pfam" id="PF04552">
    <property type="entry name" value="Sigma54_DBD"/>
    <property type="match status" value="1"/>
</dbReference>
<keyword evidence="3 9" id="KW-0808">Transferase</keyword>
<gene>
    <name evidence="13" type="primary">rpoN</name>
    <name evidence="13" type="ORF">KL86APRO_20081</name>
</gene>
<protein>
    <recommendedName>
        <fullName evidence="9">RNA polymerase sigma-54 factor</fullName>
    </recommendedName>
</protein>
<name>A0A212KHC4_9PROT</name>
<feature type="compositionally biased region" description="Gly residues" evidence="10">
    <location>
        <begin position="106"/>
        <end position="120"/>
    </location>
</feature>
<dbReference type="InterPro" id="IPR038709">
    <property type="entry name" value="RpoN_core-bd_sf"/>
</dbReference>
<dbReference type="PANTHER" id="PTHR32248">
    <property type="entry name" value="RNA POLYMERASE SIGMA-54 FACTOR"/>
    <property type="match status" value="1"/>
</dbReference>
<dbReference type="InterPro" id="IPR007046">
    <property type="entry name" value="RNA_pol_sigma_54_core-bd"/>
</dbReference>
<accession>A0A212KHC4</accession>
<evidence type="ECO:0000256" key="8">
    <source>
        <dbReference type="ARBA" id="ARBA00023163"/>
    </source>
</evidence>